<keyword evidence="15" id="KW-1185">Reference proteome</keyword>
<dbReference type="SUPFAM" id="SSF81321">
    <property type="entry name" value="Family A G protein-coupled receptor-like"/>
    <property type="match status" value="1"/>
</dbReference>
<evidence type="ECO:0000256" key="9">
    <source>
        <dbReference type="ARBA" id="ARBA00023180"/>
    </source>
</evidence>
<keyword evidence="5 12" id="KW-1133">Transmembrane helix</keyword>
<proteinExistence type="inferred from homology"/>
<reference evidence="14 15" key="1">
    <citation type="journal article" date="2019" name="PLoS Biol.">
        <title>Sex chromosomes control vertical transmission of feminizing Wolbachia symbionts in an isopod.</title>
        <authorList>
            <person name="Becking T."/>
            <person name="Chebbi M.A."/>
            <person name="Giraud I."/>
            <person name="Moumen B."/>
            <person name="Laverre T."/>
            <person name="Caubet Y."/>
            <person name="Peccoud J."/>
            <person name="Gilbert C."/>
            <person name="Cordaux R."/>
        </authorList>
    </citation>
    <scope>NUCLEOTIDE SEQUENCE [LARGE SCALE GENOMIC DNA]</scope>
    <source>
        <strain evidence="14">ANa2</strain>
        <tissue evidence="14">Whole body excluding digestive tract and cuticle</tissue>
    </source>
</reference>
<dbReference type="Proteomes" id="UP000326759">
    <property type="component" value="Unassembled WGS sequence"/>
</dbReference>
<feature type="domain" description="G-protein coupled receptors family 1 profile" evidence="13">
    <location>
        <begin position="1"/>
        <end position="278"/>
    </location>
</feature>
<feature type="non-terminal residue" evidence="14">
    <location>
        <position position="1"/>
    </location>
</feature>
<dbReference type="Gene3D" id="1.20.1070.10">
    <property type="entry name" value="Rhodopsin 7-helix transmembrane proteins"/>
    <property type="match status" value="2"/>
</dbReference>
<feature type="compositionally biased region" description="Low complexity" evidence="11">
    <location>
        <begin position="172"/>
        <end position="182"/>
    </location>
</feature>
<evidence type="ECO:0000313" key="14">
    <source>
        <dbReference type="EMBL" id="KAB7504750.1"/>
    </source>
</evidence>
<evidence type="ECO:0000256" key="11">
    <source>
        <dbReference type="SAM" id="MobiDB-lite"/>
    </source>
</evidence>
<evidence type="ECO:0000313" key="15">
    <source>
        <dbReference type="Proteomes" id="UP000326759"/>
    </source>
</evidence>
<evidence type="ECO:0000256" key="5">
    <source>
        <dbReference type="ARBA" id="ARBA00022989"/>
    </source>
</evidence>
<evidence type="ECO:0000256" key="4">
    <source>
        <dbReference type="ARBA" id="ARBA00022692"/>
    </source>
</evidence>
<dbReference type="OrthoDB" id="6358729at2759"/>
<evidence type="ECO:0000256" key="6">
    <source>
        <dbReference type="ARBA" id="ARBA00023040"/>
    </source>
</evidence>
<dbReference type="AlphaFoldDB" id="A0A5N5TIF5"/>
<comment type="caution">
    <text evidence="14">The sequence shown here is derived from an EMBL/GenBank/DDBJ whole genome shotgun (WGS) entry which is preliminary data.</text>
</comment>
<comment type="similarity">
    <text evidence="2">Belongs to the G-protein coupled receptor 1 family.</text>
</comment>
<sequence>SETECVLTCELTNDIGYVLYSAMGSFFIPMLVMMFFYWKIYLAAIETTRAINRGFRTTRNRTQAFDEEKVTLRIHVGRNNSLQGQDRSNAAVKAKARRFSSVKIPRAKKGSGINGEQKNSKFFNETHKYSPESQRGMKSDGLELLALTSSTKSAKRSCSRSESTLSMELGMSMDSSPRHSSSLTSKEGDCDNGSLANKTRGTSKMGKRNIKVQVKRFKMETKAAKTLGIIVGVFIICWFPFFTMYLVRAFCVTCIHPLVFSVFFWLGYCNSAINPCIYALFSKDFRFAFKKILCRCFCRRERRKWPLPMPSLYLPSLGDESDENLDDGRS</sequence>
<accession>A0A5N5TIF5</accession>
<evidence type="ECO:0000256" key="3">
    <source>
        <dbReference type="ARBA" id="ARBA00022475"/>
    </source>
</evidence>
<keyword evidence="8 14" id="KW-0675">Receptor</keyword>
<dbReference type="GO" id="GO:0005886">
    <property type="term" value="C:plasma membrane"/>
    <property type="evidence" value="ECO:0007669"/>
    <property type="project" value="UniProtKB-SubCell"/>
</dbReference>
<dbReference type="PANTHER" id="PTHR24248">
    <property type="entry name" value="ADRENERGIC RECEPTOR-RELATED G-PROTEIN COUPLED RECEPTOR"/>
    <property type="match status" value="1"/>
</dbReference>
<keyword evidence="3" id="KW-1003">Cell membrane</keyword>
<evidence type="ECO:0000256" key="1">
    <source>
        <dbReference type="ARBA" id="ARBA00004651"/>
    </source>
</evidence>
<dbReference type="EMBL" id="SEYY01002488">
    <property type="protein sequence ID" value="KAB7504750.1"/>
    <property type="molecule type" value="Genomic_DNA"/>
</dbReference>
<keyword evidence="7 12" id="KW-0472">Membrane</keyword>
<keyword evidence="4 12" id="KW-0812">Transmembrane</keyword>
<dbReference type="PROSITE" id="PS50262">
    <property type="entry name" value="G_PROTEIN_RECEP_F1_2"/>
    <property type="match status" value="1"/>
</dbReference>
<evidence type="ECO:0000256" key="2">
    <source>
        <dbReference type="ARBA" id="ARBA00010663"/>
    </source>
</evidence>
<evidence type="ECO:0000256" key="10">
    <source>
        <dbReference type="ARBA" id="ARBA00023224"/>
    </source>
</evidence>
<dbReference type="PRINTS" id="PR00237">
    <property type="entry name" value="GPCRRHODOPSN"/>
</dbReference>
<protein>
    <submittedName>
        <fullName evidence="14">Octopamine receptor Oamb</fullName>
    </submittedName>
</protein>
<feature type="region of interest" description="Disordered" evidence="11">
    <location>
        <begin position="169"/>
        <end position="201"/>
    </location>
</feature>
<dbReference type="InterPro" id="IPR000276">
    <property type="entry name" value="GPCR_Rhodpsn"/>
</dbReference>
<evidence type="ECO:0000256" key="7">
    <source>
        <dbReference type="ARBA" id="ARBA00023136"/>
    </source>
</evidence>
<evidence type="ECO:0000259" key="13">
    <source>
        <dbReference type="PROSITE" id="PS50262"/>
    </source>
</evidence>
<dbReference type="PANTHER" id="PTHR24248:SF174">
    <property type="entry name" value="TYRAMINE_OCTOPAMINE RECEPTOR"/>
    <property type="match status" value="1"/>
</dbReference>
<feature type="transmembrane region" description="Helical" evidence="12">
    <location>
        <begin position="17"/>
        <end position="38"/>
    </location>
</feature>
<comment type="subcellular location">
    <subcellularLocation>
        <location evidence="1">Cell membrane</location>
        <topology evidence="1">Multi-pass membrane protein</topology>
    </subcellularLocation>
</comment>
<dbReference type="Pfam" id="PF00001">
    <property type="entry name" value="7tm_1"/>
    <property type="match status" value="1"/>
</dbReference>
<name>A0A5N5TIF5_9CRUS</name>
<gene>
    <name evidence="14" type="primary">Oamb</name>
    <name evidence="14" type="ORF">Anas_14018</name>
</gene>
<evidence type="ECO:0000256" key="8">
    <source>
        <dbReference type="ARBA" id="ARBA00023170"/>
    </source>
</evidence>
<dbReference type="InterPro" id="IPR017452">
    <property type="entry name" value="GPCR_Rhodpsn_7TM"/>
</dbReference>
<feature type="transmembrane region" description="Helical" evidence="12">
    <location>
        <begin position="258"/>
        <end position="281"/>
    </location>
</feature>
<feature type="transmembrane region" description="Helical" evidence="12">
    <location>
        <begin position="226"/>
        <end position="246"/>
    </location>
</feature>
<keyword evidence="10" id="KW-0807">Transducer</keyword>
<keyword evidence="6" id="KW-0297">G-protein coupled receptor</keyword>
<organism evidence="14 15">
    <name type="scientific">Armadillidium nasatum</name>
    <dbReference type="NCBI Taxonomy" id="96803"/>
    <lineage>
        <taxon>Eukaryota</taxon>
        <taxon>Metazoa</taxon>
        <taxon>Ecdysozoa</taxon>
        <taxon>Arthropoda</taxon>
        <taxon>Crustacea</taxon>
        <taxon>Multicrustacea</taxon>
        <taxon>Malacostraca</taxon>
        <taxon>Eumalacostraca</taxon>
        <taxon>Peracarida</taxon>
        <taxon>Isopoda</taxon>
        <taxon>Oniscidea</taxon>
        <taxon>Crinocheta</taxon>
        <taxon>Armadillidiidae</taxon>
        <taxon>Armadillidium</taxon>
    </lineage>
</organism>
<keyword evidence="9" id="KW-0325">Glycoprotein</keyword>
<dbReference type="GO" id="GO:0004930">
    <property type="term" value="F:G protein-coupled receptor activity"/>
    <property type="evidence" value="ECO:0007669"/>
    <property type="project" value="UniProtKB-KW"/>
</dbReference>
<evidence type="ECO:0000256" key="12">
    <source>
        <dbReference type="SAM" id="Phobius"/>
    </source>
</evidence>